<gene>
    <name evidence="1" type="ORF">TRFO_07241</name>
</gene>
<name>A0A1J4JXS7_9EUKA</name>
<protein>
    <submittedName>
        <fullName evidence="1">Uncharacterized protein</fullName>
    </submittedName>
</protein>
<reference evidence="1" key="1">
    <citation type="submission" date="2016-10" db="EMBL/GenBank/DDBJ databases">
        <authorList>
            <person name="Benchimol M."/>
            <person name="Almeida L.G."/>
            <person name="Vasconcelos A.T."/>
            <person name="Perreira-Neves A."/>
            <person name="Rosa I.A."/>
            <person name="Tasca T."/>
            <person name="Bogo M.R."/>
            <person name="de Souza W."/>
        </authorList>
    </citation>
    <scope>NUCLEOTIDE SEQUENCE [LARGE SCALE GENOMIC DNA]</scope>
    <source>
        <strain evidence="1">K</strain>
    </source>
</reference>
<sequence>MEEVFYFTNDGLCRASYRLDGGRPKTNPEHLWAASTQFLSLCKSTHSIQAANGKIIAFYPLEEESILIYISSNQYCPMALYKFLRSQSVMILSFSSNFIRPIHMNGMHIHNLLGAPRVYPRQYDKATYQLIQDLIVATSSPICALYAHNMIIIASDEFWKMTKRDIHAIDLLVRHCEAPFTDQIIARENGKHERALIFHVFKSMKFVTINGKAFDALQAAAQLLPEVLYKQADLLKTLEKTEPIVNNQDGVVAWIVHDLATHRFFGECPEELEHQFIEMICKCYDITDGMHRIKDISMRLADHMFFYMPQILVKNTSYFAQPHFWTFFAMHDLHKSVEEIRKFSSQTLIHILPYVKPVNSVEPFLQDVLNSIN</sequence>
<dbReference type="AlphaFoldDB" id="A0A1J4JXS7"/>
<accession>A0A1J4JXS7</accession>
<evidence type="ECO:0000313" key="1">
    <source>
        <dbReference type="EMBL" id="OHT02069.1"/>
    </source>
</evidence>
<evidence type="ECO:0000313" key="2">
    <source>
        <dbReference type="Proteomes" id="UP000179807"/>
    </source>
</evidence>
<proteinExistence type="predicted"/>
<dbReference type="RefSeq" id="XP_068355205.1">
    <property type="nucleotide sequence ID" value="XM_068493559.1"/>
</dbReference>
<dbReference type="GeneID" id="94828263"/>
<organism evidence="1 2">
    <name type="scientific">Tritrichomonas foetus</name>
    <dbReference type="NCBI Taxonomy" id="1144522"/>
    <lineage>
        <taxon>Eukaryota</taxon>
        <taxon>Metamonada</taxon>
        <taxon>Parabasalia</taxon>
        <taxon>Tritrichomonadida</taxon>
        <taxon>Tritrichomonadidae</taxon>
        <taxon>Tritrichomonas</taxon>
    </lineage>
</organism>
<dbReference type="EMBL" id="MLAK01000882">
    <property type="protein sequence ID" value="OHT02069.1"/>
    <property type="molecule type" value="Genomic_DNA"/>
</dbReference>
<comment type="caution">
    <text evidence="1">The sequence shown here is derived from an EMBL/GenBank/DDBJ whole genome shotgun (WGS) entry which is preliminary data.</text>
</comment>
<dbReference type="OrthoDB" id="10425019at2759"/>
<keyword evidence="2" id="KW-1185">Reference proteome</keyword>
<dbReference type="Proteomes" id="UP000179807">
    <property type="component" value="Unassembled WGS sequence"/>
</dbReference>
<dbReference type="VEuPathDB" id="TrichDB:TRFO_07241"/>